<dbReference type="EMBL" id="CP036200">
    <property type="protein sequence ID" value="QBF84468.1"/>
    <property type="molecule type" value="Genomic_DNA"/>
</dbReference>
<name>A0A411PLW3_9GAMM</name>
<evidence type="ECO:0000256" key="4">
    <source>
        <dbReference type="PIRSR" id="PIRSR006278-2"/>
    </source>
</evidence>
<comment type="similarity">
    <text evidence="2">Belongs to the ACC deaminase/D-cysteine desulfhydrase family.</text>
</comment>
<sequence length="323" mass="36723">MFSPSPVHTMLFQQRTIYIKRDDLLDEAFSGNKARKFDYFFYDQFPEVTHVIGSGSAQANSLYSLSELAKRKGWQLDFFVDHIPSYVKQNPRGNYLAALNNGARVISVSDHVQYAHIKADNLDDKVAVIAADYQSRLGQEQVLHVPEGGRCEYAQSGVAKLGAEIVSWANDNSIQQLDIFLPAGTGTTALYLQQYFVQQHIADNFKVFTCATVGSADYLKQQFMQLTDNSSELPTILSNGKKYHFGKLYRECYDIWREVNEGGIEFELLYDPIGFLVLKHYLSHCQIEQGKSSIGNRPIMYIHQGGLKGNETMLPRYQRKYPD</sequence>
<dbReference type="PIRSF" id="PIRSF006278">
    <property type="entry name" value="ACCD_DCysDesulf"/>
    <property type="match status" value="1"/>
</dbReference>
<evidence type="ECO:0000256" key="3">
    <source>
        <dbReference type="ARBA" id="ARBA00022898"/>
    </source>
</evidence>
<dbReference type="GO" id="GO:0019148">
    <property type="term" value="F:D-cysteine desulfhydrase activity"/>
    <property type="evidence" value="ECO:0007669"/>
    <property type="project" value="TreeGrafter"/>
</dbReference>
<dbReference type="OrthoDB" id="9801249at2"/>
<dbReference type="Gene3D" id="3.40.50.1100">
    <property type="match status" value="2"/>
</dbReference>
<proteinExistence type="inferred from homology"/>
<gene>
    <name evidence="5" type="ORF">EXU30_18715</name>
</gene>
<feature type="modified residue" description="N6-(pyridoxal phosphate)lysine" evidence="4">
    <location>
        <position position="33"/>
    </location>
</feature>
<dbReference type="InterPro" id="IPR036052">
    <property type="entry name" value="TrpB-like_PALP_sf"/>
</dbReference>
<keyword evidence="3 4" id="KW-0663">Pyridoxal phosphate</keyword>
<keyword evidence="6" id="KW-1185">Reference proteome</keyword>
<reference evidence="5 6" key="1">
    <citation type="submission" date="2019-02" db="EMBL/GenBank/DDBJ databases">
        <title>Shewanella sp. D4-2 isolated from Dokdo Island.</title>
        <authorList>
            <person name="Baek K."/>
        </authorList>
    </citation>
    <scope>NUCLEOTIDE SEQUENCE [LARGE SCALE GENOMIC DNA]</scope>
    <source>
        <strain evidence="5 6">D4-2</strain>
    </source>
</reference>
<dbReference type="PANTHER" id="PTHR43780:SF2">
    <property type="entry name" value="1-AMINOCYCLOPROPANE-1-CARBOXYLATE DEAMINASE-RELATED"/>
    <property type="match status" value="1"/>
</dbReference>
<dbReference type="PANTHER" id="PTHR43780">
    <property type="entry name" value="1-AMINOCYCLOPROPANE-1-CARBOXYLATE DEAMINASE-RELATED"/>
    <property type="match status" value="1"/>
</dbReference>
<protein>
    <submittedName>
        <fullName evidence="5">1-aminocyclopropane-1-carboxylate deaminase/D-cysteine desulfhydrase</fullName>
    </submittedName>
</protein>
<comment type="cofactor">
    <cofactor evidence="1">
        <name>pyridoxal 5'-phosphate</name>
        <dbReference type="ChEBI" id="CHEBI:597326"/>
    </cofactor>
</comment>
<dbReference type="AlphaFoldDB" id="A0A411PLW3"/>
<evidence type="ECO:0000313" key="5">
    <source>
        <dbReference type="EMBL" id="QBF84468.1"/>
    </source>
</evidence>
<dbReference type="RefSeq" id="WP_130602609.1">
    <property type="nucleotide sequence ID" value="NZ_CP036200.1"/>
</dbReference>
<dbReference type="Proteomes" id="UP000291106">
    <property type="component" value="Chromosome"/>
</dbReference>
<dbReference type="SUPFAM" id="SSF53686">
    <property type="entry name" value="Tryptophan synthase beta subunit-like PLP-dependent enzymes"/>
    <property type="match status" value="1"/>
</dbReference>
<evidence type="ECO:0000313" key="6">
    <source>
        <dbReference type="Proteomes" id="UP000291106"/>
    </source>
</evidence>
<organism evidence="5 6">
    <name type="scientific">Shewanella maritima</name>
    <dbReference type="NCBI Taxonomy" id="2520507"/>
    <lineage>
        <taxon>Bacteria</taxon>
        <taxon>Pseudomonadati</taxon>
        <taxon>Pseudomonadota</taxon>
        <taxon>Gammaproteobacteria</taxon>
        <taxon>Alteromonadales</taxon>
        <taxon>Shewanellaceae</taxon>
        <taxon>Shewanella</taxon>
    </lineage>
</organism>
<dbReference type="InterPro" id="IPR027278">
    <property type="entry name" value="ACCD_DCysDesulf"/>
</dbReference>
<evidence type="ECO:0000256" key="1">
    <source>
        <dbReference type="ARBA" id="ARBA00001933"/>
    </source>
</evidence>
<evidence type="ECO:0000256" key="2">
    <source>
        <dbReference type="ARBA" id="ARBA00008639"/>
    </source>
</evidence>
<dbReference type="KEGG" id="smai:EXU30_18715"/>
<accession>A0A411PLW3</accession>